<comment type="caution">
    <text evidence="3">The sequence shown here is derived from an EMBL/GenBank/DDBJ whole genome shotgun (WGS) entry which is preliminary data.</text>
</comment>
<name>A0ABU5KKT3_9BACL</name>
<evidence type="ECO:0000256" key="1">
    <source>
        <dbReference type="ARBA" id="ARBA00005953"/>
    </source>
</evidence>
<proteinExistence type="inferred from homology"/>
<dbReference type="EMBL" id="JAXQNN010000002">
    <property type="protein sequence ID" value="MDZ5711843.1"/>
    <property type="molecule type" value="Genomic_DNA"/>
</dbReference>
<dbReference type="Gene3D" id="3.10.129.10">
    <property type="entry name" value="Hotdog Thioesterase"/>
    <property type="match status" value="1"/>
</dbReference>
<dbReference type="PIRSF" id="PIRSF003230">
    <property type="entry name" value="YbgC"/>
    <property type="match status" value="1"/>
</dbReference>
<organism evidence="3 4">
    <name type="scientific">Jeotgalibacillus haloalkalitolerans</name>
    <dbReference type="NCBI Taxonomy" id="3104292"/>
    <lineage>
        <taxon>Bacteria</taxon>
        <taxon>Bacillati</taxon>
        <taxon>Bacillota</taxon>
        <taxon>Bacilli</taxon>
        <taxon>Bacillales</taxon>
        <taxon>Caryophanaceae</taxon>
        <taxon>Jeotgalibacillus</taxon>
    </lineage>
</organism>
<reference evidence="3 4" key="1">
    <citation type="submission" date="2023-12" db="EMBL/GenBank/DDBJ databases">
        <title>Jeotgalibacillus haloalkaliphilus sp. nov., a novel salt-tolerant bacteria, isolated from the estuary of the Fenhe River into the Yellow River.</title>
        <authorList>
            <person name="Li Y."/>
        </authorList>
    </citation>
    <scope>NUCLEOTIDE SEQUENCE [LARGE SCALE GENOMIC DNA]</scope>
    <source>
        <strain evidence="3 4">HH7-29</strain>
    </source>
</reference>
<evidence type="ECO:0000313" key="4">
    <source>
        <dbReference type="Proteomes" id="UP001292084"/>
    </source>
</evidence>
<dbReference type="PANTHER" id="PTHR31793:SF27">
    <property type="entry name" value="NOVEL THIOESTERASE SUPERFAMILY DOMAIN AND SAPOSIN A-TYPE DOMAIN CONTAINING PROTEIN (0610012H03RIK)"/>
    <property type="match status" value="1"/>
</dbReference>
<evidence type="ECO:0000313" key="3">
    <source>
        <dbReference type="EMBL" id="MDZ5711843.1"/>
    </source>
</evidence>
<keyword evidence="2 3" id="KW-0378">Hydrolase</keyword>
<dbReference type="Pfam" id="PF13279">
    <property type="entry name" value="4HBT_2"/>
    <property type="match status" value="1"/>
</dbReference>
<comment type="similarity">
    <text evidence="1">Belongs to the 4-hydroxybenzoyl-CoA thioesterase family.</text>
</comment>
<dbReference type="SUPFAM" id="SSF54637">
    <property type="entry name" value="Thioesterase/thiol ester dehydrase-isomerase"/>
    <property type="match status" value="1"/>
</dbReference>
<dbReference type="RefSeq" id="WP_322420846.1">
    <property type="nucleotide sequence ID" value="NZ_JAXQNN010000002.1"/>
</dbReference>
<dbReference type="InterPro" id="IPR029069">
    <property type="entry name" value="HotDog_dom_sf"/>
</dbReference>
<evidence type="ECO:0000256" key="2">
    <source>
        <dbReference type="ARBA" id="ARBA00022801"/>
    </source>
</evidence>
<dbReference type="NCBIfam" id="TIGR00051">
    <property type="entry name" value="YbgC/FadM family acyl-CoA thioesterase"/>
    <property type="match status" value="1"/>
</dbReference>
<dbReference type="EC" id="3.1.2.-" evidence="3"/>
<keyword evidence="4" id="KW-1185">Reference proteome</keyword>
<accession>A0ABU5KKT3</accession>
<dbReference type="InterPro" id="IPR006684">
    <property type="entry name" value="YbgC/YbaW"/>
</dbReference>
<dbReference type="InterPro" id="IPR050563">
    <property type="entry name" value="4-hydroxybenzoyl-CoA_TE"/>
</dbReference>
<dbReference type="Proteomes" id="UP001292084">
    <property type="component" value="Unassembled WGS sequence"/>
</dbReference>
<protein>
    <submittedName>
        <fullName evidence="3">Thioesterase family protein</fullName>
        <ecNumber evidence="3">3.1.2.-</ecNumber>
    </submittedName>
</protein>
<dbReference type="GO" id="GO:0016787">
    <property type="term" value="F:hydrolase activity"/>
    <property type="evidence" value="ECO:0007669"/>
    <property type="project" value="UniProtKB-KW"/>
</dbReference>
<gene>
    <name evidence="3" type="ORF">UFB30_06365</name>
</gene>
<sequence length="147" mass="17003">MLTAKKEVEVRYAETDQMGVVYHANYLVWMEIGRTSLIETMGFKYSDMEDEGILAPVMDINISYKSPAKYGDVVTIHTWMEHYDGLRTHYGYEILLEDGTIAASGLSKHVCVKKENFRPVSVRKYFPAWHDACETHKKHPVLEESKR</sequence>
<dbReference type="CDD" id="cd00586">
    <property type="entry name" value="4HBT"/>
    <property type="match status" value="1"/>
</dbReference>
<dbReference type="PANTHER" id="PTHR31793">
    <property type="entry name" value="4-HYDROXYBENZOYL-COA THIOESTERASE FAMILY MEMBER"/>
    <property type="match status" value="1"/>
</dbReference>